<gene>
    <name evidence="1" type="ORF">EV695_1624</name>
</gene>
<organism evidence="1 2">
    <name type="scientific">Cocleimonas flava</name>
    <dbReference type="NCBI Taxonomy" id="634765"/>
    <lineage>
        <taxon>Bacteria</taxon>
        <taxon>Pseudomonadati</taxon>
        <taxon>Pseudomonadota</taxon>
        <taxon>Gammaproteobacteria</taxon>
        <taxon>Thiotrichales</taxon>
        <taxon>Thiotrichaceae</taxon>
        <taxon>Cocleimonas</taxon>
    </lineage>
</organism>
<dbReference type="InterPro" id="IPR036514">
    <property type="entry name" value="SGNH_hydro_sf"/>
</dbReference>
<evidence type="ECO:0000313" key="2">
    <source>
        <dbReference type="Proteomes" id="UP000294887"/>
    </source>
</evidence>
<comment type="caution">
    <text evidence="1">The sequence shown here is derived from an EMBL/GenBank/DDBJ whole genome shotgun (WGS) entry which is preliminary data.</text>
</comment>
<dbReference type="Proteomes" id="UP000294887">
    <property type="component" value="Unassembled WGS sequence"/>
</dbReference>
<dbReference type="OrthoDB" id="6194308at2"/>
<keyword evidence="2" id="KW-1185">Reference proteome</keyword>
<dbReference type="AlphaFoldDB" id="A0A4R1F8P8"/>
<dbReference type="Gene3D" id="3.40.50.1110">
    <property type="entry name" value="SGNH hydrolase"/>
    <property type="match status" value="1"/>
</dbReference>
<reference evidence="1 2" key="1">
    <citation type="submission" date="2019-03" db="EMBL/GenBank/DDBJ databases">
        <title>Genomic Encyclopedia of Type Strains, Phase IV (KMG-IV): sequencing the most valuable type-strain genomes for metagenomic binning, comparative biology and taxonomic classification.</title>
        <authorList>
            <person name="Goeker M."/>
        </authorList>
    </citation>
    <scope>NUCLEOTIDE SEQUENCE [LARGE SCALE GENOMIC DNA]</scope>
    <source>
        <strain evidence="1 2">DSM 24830</strain>
    </source>
</reference>
<accession>A0A4R1F8P8</accession>
<dbReference type="InterPro" id="IPR001087">
    <property type="entry name" value="GDSL"/>
</dbReference>
<sequence>MAKRPNICDYHDVYEAEVTDTFCDPIFNKRNIIAEGDSWFTIGGQSLQYPWFTNILYTLRFSEEVLILNLAEPGDTIKHISSMPRDQSFKFAIEEHTTTPWDAIILSAGGNDLIDKARTLIKNRLERQGETIRKPADYCKQVEVNNFLQNIENHFRRLAAIRGNHVIPIVLHTYDYPTPRDAPARFFGVGLLGPWLYPCMKNAEIPKTDWQTLSDYLFDQLSERLLSLENGVNPIANFHVVDTRHLLTRAALDSTGESGDWMNEIHPNKKGYKKIAHKIEQKLKMINAIH</sequence>
<dbReference type="EMBL" id="SMFQ01000003">
    <property type="protein sequence ID" value="TCJ87121.1"/>
    <property type="molecule type" value="Genomic_DNA"/>
</dbReference>
<name>A0A4R1F8P8_9GAMM</name>
<proteinExistence type="predicted"/>
<keyword evidence="1" id="KW-0378">Hydrolase</keyword>
<dbReference type="RefSeq" id="WP_131905427.1">
    <property type="nucleotide sequence ID" value="NZ_BAAAFU010000004.1"/>
</dbReference>
<protein>
    <submittedName>
        <fullName evidence="1">GDSL-like lipase/acylhydrolase family protein</fullName>
    </submittedName>
</protein>
<dbReference type="CDD" id="cd00229">
    <property type="entry name" value="SGNH_hydrolase"/>
    <property type="match status" value="1"/>
</dbReference>
<evidence type="ECO:0000313" key="1">
    <source>
        <dbReference type="EMBL" id="TCJ87121.1"/>
    </source>
</evidence>
<dbReference type="GO" id="GO:0016788">
    <property type="term" value="F:hydrolase activity, acting on ester bonds"/>
    <property type="evidence" value="ECO:0007669"/>
    <property type="project" value="InterPro"/>
</dbReference>
<dbReference type="Pfam" id="PF00657">
    <property type="entry name" value="Lipase_GDSL"/>
    <property type="match status" value="1"/>
</dbReference>
<dbReference type="SUPFAM" id="SSF52266">
    <property type="entry name" value="SGNH hydrolase"/>
    <property type="match status" value="1"/>
</dbReference>